<dbReference type="RefSeq" id="WP_319978301.1">
    <property type="nucleotide sequence ID" value="NZ_JAXAVU010000012.1"/>
</dbReference>
<organism evidence="1 2">
    <name type="scientific">Lentzea sokolovensis</name>
    <dbReference type="NCBI Taxonomy" id="3095429"/>
    <lineage>
        <taxon>Bacteria</taxon>
        <taxon>Bacillati</taxon>
        <taxon>Actinomycetota</taxon>
        <taxon>Actinomycetes</taxon>
        <taxon>Pseudonocardiales</taxon>
        <taxon>Pseudonocardiaceae</taxon>
        <taxon>Lentzea</taxon>
    </lineage>
</organism>
<protein>
    <submittedName>
        <fullName evidence="1">Uncharacterized protein</fullName>
    </submittedName>
</protein>
<proteinExistence type="predicted"/>
<name>A0ABU4V3C0_9PSEU</name>
<keyword evidence="2" id="KW-1185">Reference proteome</keyword>
<dbReference type="EMBL" id="JAXAVU010000012">
    <property type="protein sequence ID" value="MDX8146189.1"/>
    <property type="molecule type" value="Genomic_DNA"/>
</dbReference>
<gene>
    <name evidence="1" type="ORF">SK854_29035</name>
</gene>
<sequence length="81" mass="8810">MFDRKPIECILEAGVDGRALAADFADALDGEFEKAIIHFGEGRLNPSTIACVIAEAERKLADRHGVTLPEAQAVRARKSLF</sequence>
<dbReference type="Proteomes" id="UP001285352">
    <property type="component" value="Unassembled WGS sequence"/>
</dbReference>
<comment type="caution">
    <text evidence="1">The sequence shown here is derived from an EMBL/GenBank/DDBJ whole genome shotgun (WGS) entry which is preliminary data.</text>
</comment>
<reference evidence="1 2" key="1">
    <citation type="submission" date="2023-11" db="EMBL/GenBank/DDBJ databases">
        <title>Lentzea sokolovensis, sp. nov., Lentzea kristufkii, sp. nov., and Lentzea miocenensis, sp. nov., rare actinobacteria from Sokolov Coal Basin, Miocene lacustrine sediment, Czech Republic.</title>
        <authorList>
            <person name="Lara A."/>
            <person name="Kotroba L."/>
            <person name="Nouioui I."/>
            <person name="Neumann-Schaal M."/>
            <person name="Mast Y."/>
            <person name="Chronakova A."/>
        </authorList>
    </citation>
    <scope>NUCLEOTIDE SEQUENCE [LARGE SCALE GENOMIC DNA]</scope>
    <source>
        <strain evidence="1 2">BCCO 10_0061</strain>
    </source>
</reference>
<evidence type="ECO:0000313" key="1">
    <source>
        <dbReference type="EMBL" id="MDX8146189.1"/>
    </source>
</evidence>
<accession>A0ABU4V3C0</accession>
<evidence type="ECO:0000313" key="2">
    <source>
        <dbReference type="Proteomes" id="UP001285352"/>
    </source>
</evidence>